<dbReference type="RefSeq" id="WP_102841713.1">
    <property type="nucleotide sequence ID" value="NZ_PDZR01000001.1"/>
</dbReference>
<sequence length="116" mass="12095">MFDTLPPGRSGRGAVAGFAILMAICGAPLHPAFAAADAAKGEIIAKRWCAACHVTAPDQTTANTEAPSFASIAARTTSAASLKAFLTDPHPRMPNMSLTTDEIADIVAYLLSQRRP</sequence>
<dbReference type="OrthoDB" id="7873796at2"/>
<dbReference type="InterPro" id="IPR009056">
    <property type="entry name" value="Cyt_c-like_dom"/>
</dbReference>
<evidence type="ECO:0000313" key="7">
    <source>
        <dbReference type="Proteomes" id="UP000236286"/>
    </source>
</evidence>
<dbReference type="GO" id="GO:0009055">
    <property type="term" value="F:electron transfer activity"/>
    <property type="evidence" value="ECO:0007669"/>
    <property type="project" value="InterPro"/>
</dbReference>
<dbReference type="AlphaFoldDB" id="A0A2J7TKV7"/>
<dbReference type="Pfam" id="PF13442">
    <property type="entry name" value="Cytochrome_CBB3"/>
    <property type="match status" value="1"/>
</dbReference>
<reference evidence="6 7" key="1">
    <citation type="submission" date="2017-10" db="EMBL/GenBank/DDBJ databases">
        <title>Genome announcement of Methylocella silvestris TVC from permafrost.</title>
        <authorList>
            <person name="Wang J."/>
            <person name="Geng K."/>
            <person name="Ul-Haque F."/>
            <person name="Crombie A.T."/>
            <person name="Street L.E."/>
            <person name="Wookey P.A."/>
            <person name="Murrell J.C."/>
            <person name="Pratscher J."/>
        </authorList>
    </citation>
    <scope>NUCLEOTIDE SEQUENCE [LARGE SCALE GENOMIC DNA]</scope>
    <source>
        <strain evidence="6 7">TVC</strain>
    </source>
</reference>
<evidence type="ECO:0000256" key="1">
    <source>
        <dbReference type="ARBA" id="ARBA00022617"/>
    </source>
</evidence>
<dbReference type="InterPro" id="IPR036909">
    <property type="entry name" value="Cyt_c-like_dom_sf"/>
</dbReference>
<evidence type="ECO:0000259" key="5">
    <source>
        <dbReference type="PROSITE" id="PS51007"/>
    </source>
</evidence>
<keyword evidence="2 4" id="KW-0479">Metal-binding</keyword>
<comment type="caution">
    <text evidence="6">The sequence shown here is derived from an EMBL/GenBank/DDBJ whole genome shotgun (WGS) entry which is preliminary data.</text>
</comment>
<evidence type="ECO:0000256" key="2">
    <source>
        <dbReference type="ARBA" id="ARBA00022723"/>
    </source>
</evidence>
<dbReference type="SUPFAM" id="SSF46626">
    <property type="entry name" value="Cytochrome c"/>
    <property type="match status" value="1"/>
</dbReference>
<evidence type="ECO:0000313" key="6">
    <source>
        <dbReference type="EMBL" id="PNG27404.1"/>
    </source>
</evidence>
<dbReference type="PROSITE" id="PS51007">
    <property type="entry name" value="CYTC"/>
    <property type="match status" value="1"/>
</dbReference>
<accession>A0A2J7TKV7</accession>
<name>A0A2J7TKV7_METSI</name>
<keyword evidence="3 4" id="KW-0408">Iron</keyword>
<feature type="domain" description="Cytochrome c" evidence="5">
    <location>
        <begin position="36"/>
        <end position="114"/>
    </location>
</feature>
<dbReference type="Proteomes" id="UP000236286">
    <property type="component" value="Unassembled WGS sequence"/>
</dbReference>
<evidence type="ECO:0000256" key="4">
    <source>
        <dbReference type="PROSITE-ProRule" id="PRU00433"/>
    </source>
</evidence>
<organism evidence="6 7">
    <name type="scientific">Methylocella silvestris</name>
    <dbReference type="NCBI Taxonomy" id="199596"/>
    <lineage>
        <taxon>Bacteria</taxon>
        <taxon>Pseudomonadati</taxon>
        <taxon>Pseudomonadota</taxon>
        <taxon>Alphaproteobacteria</taxon>
        <taxon>Hyphomicrobiales</taxon>
        <taxon>Beijerinckiaceae</taxon>
        <taxon>Methylocella</taxon>
    </lineage>
</organism>
<gene>
    <name evidence="6" type="ORF">CR492_00165</name>
</gene>
<keyword evidence="1 4" id="KW-0349">Heme</keyword>
<dbReference type="GO" id="GO:0046872">
    <property type="term" value="F:metal ion binding"/>
    <property type="evidence" value="ECO:0007669"/>
    <property type="project" value="UniProtKB-KW"/>
</dbReference>
<dbReference type="Gene3D" id="1.10.760.10">
    <property type="entry name" value="Cytochrome c-like domain"/>
    <property type="match status" value="1"/>
</dbReference>
<dbReference type="EMBL" id="PDZR01000001">
    <property type="protein sequence ID" value="PNG27404.1"/>
    <property type="molecule type" value="Genomic_DNA"/>
</dbReference>
<dbReference type="GO" id="GO:0020037">
    <property type="term" value="F:heme binding"/>
    <property type="evidence" value="ECO:0007669"/>
    <property type="project" value="InterPro"/>
</dbReference>
<evidence type="ECO:0000256" key="3">
    <source>
        <dbReference type="ARBA" id="ARBA00023004"/>
    </source>
</evidence>
<proteinExistence type="predicted"/>
<protein>
    <submittedName>
        <fullName evidence="6">Cytochrome C</fullName>
    </submittedName>
</protein>